<feature type="region of interest" description="Disordered" evidence="1">
    <location>
        <begin position="100"/>
        <end position="126"/>
    </location>
</feature>
<dbReference type="GeneID" id="126888265"/>
<dbReference type="EnsemblMetazoa" id="XM_050656372.1">
    <property type="protein sequence ID" value="XP_050512329.1"/>
    <property type="gene ID" value="LOC126888265"/>
</dbReference>
<dbReference type="RefSeq" id="XP_050512329.1">
    <property type="nucleotide sequence ID" value="XM_050656372.1"/>
</dbReference>
<name>A0ABM5KQ65_DIAVI</name>
<keyword evidence="3" id="KW-1185">Reference proteome</keyword>
<dbReference type="Proteomes" id="UP001652700">
    <property type="component" value="Unplaced"/>
</dbReference>
<proteinExistence type="predicted"/>
<accession>A0ABM5KQ65</accession>
<evidence type="ECO:0000313" key="2">
    <source>
        <dbReference type="EnsemblMetazoa" id="XP_050512329.1"/>
    </source>
</evidence>
<evidence type="ECO:0000313" key="3">
    <source>
        <dbReference type="Proteomes" id="UP001652700"/>
    </source>
</evidence>
<reference evidence="2" key="1">
    <citation type="submission" date="2025-05" db="UniProtKB">
        <authorList>
            <consortium name="EnsemblMetazoa"/>
        </authorList>
    </citation>
    <scope>IDENTIFICATION</scope>
</reference>
<evidence type="ECO:0000256" key="1">
    <source>
        <dbReference type="SAM" id="MobiDB-lite"/>
    </source>
</evidence>
<protein>
    <submittedName>
        <fullName evidence="2">Uncharacterized protein</fullName>
    </submittedName>
</protein>
<sequence>MESVYPAGMLDRDQRTAKIRLCQCRCSDMEVPNRTSSFTSDASTKISSIFSSIVFNKKRTKFSYLIWKKGYLIHTYNFPRVKNVVLVLVYLTLTMMNSASTAPAPKDDKWWESPCGSSPEPAEPLSTTPPQEFNKWHLSDLLIQAQYNLIQANHLKDSFKGDYSVNIPDRQPYAWLSWVSRWRLVYNNVTRVVERLRDIYFLYSKCAVTMKLRIEEETFEWDPEFKEAYMRLTSMMCYIKRILKLAIADLTPFKNPYDYIPKDDIAPLKDNERDKQTIRDYAFMNYYIKTSKYVVELLKVYESYVNAGAFPLVVEPELVEQEREKRRRR</sequence>
<organism evidence="2 3">
    <name type="scientific">Diabrotica virgifera virgifera</name>
    <name type="common">western corn rootworm</name>
    <dbReference type="NCBI Taxonomy" id="50390"/>
    <lineage>
        <taxon>Eukaryota</taxon>
        <taxon>Metazoa</taxon>
        <taxon>Ecdysozoa</taxon>
        <taxon>Arthropoda</taxon>
        <taxon>Hexapoda</taxon>
        <taxon>Insecta</taxon>
        <taxon>Pterygota</taxon>
        <taxon>Neoptera</taxon>
        <taxon>Endopterygota</taxon>
        <taxon>Coleoptera</taxon>
        <taxon>Polyphaga</taxon>
        <taxon>Cucujiformia</taxon>
        <taxon>Chrysomeloidea</taxon>
        <taxon>Chrysomelidae</taxon>
        <taxon>Galerucinae</taxon>
        <taxon>Diabroticina</taxon>
        <taxon>Diabroticites</taxon>
        <taxon>Diabrotica</taxon>
    </lineage>
</organism>